<dbReference type="GO" id="GO:0005829">
    <property type="term" value="C:cytosol"/>
    <property type="evidence" value="ECO:0007669"/>
    <property type="project" value="TreeGrafter"/>
</dbReference>
<evidence type="ECO:0000313" key="2">
    <source>
        <dbReference type="Proteomes" id="UP000198379"/>
    </source>
</evidence>
<dbReference type="PANTHER" id="PTHR30164">
    <property type="entry name" value="MTFA PEPTIDASE"/>
    <property type="match status" value="1"/>
</dbReference>
<organism evidence="1 2">
    <name type="scientific">Dokdonia pacifica</name>
    <dbReference type="NCBI Taxonomy" id="1627892"/>
    <lineage>
        <taxon>Bacteria</taxon>
        <taxon>Pseudomonadati</taxon>
        <taxon>Bacteroidota</taxon>
        <taxon>Flavobacteriia</taxon>
        <taxon>Flavobacteriales</taxon>
        <taxon>Flavobacteriaceae</taxon>
        <taxon>Dokdonia</taxon>
    </lineage>
</organism>
<dbReference type="InterPro" id="IPR010384">
    <property type="entry name" value="MtfA_fam"/>
</dbReference>
<name>A0A239A8F5_9FLAO</name>
<dbReference type="RefSeq" id="WP_089372022.1">
    <property type="nucleotide sequence ID" value="NZ_BMEP01000007.1"/>
</dbReference>
<dbReference type="GO" id="GO:0004177">
    <property type="term" value="F:aminopeptidase activity"/>
    <property type="evidence" value="ECO:0007669"/>
    <property type="project" value="TreeGrafter"/>
</dbReference>
<dbReference type="Gene3D" id="3.40.390.10">
    <property type="entry name" value="Collagenase (Catalytic Domain)"/>
    <property type="match status" value="1"/>
</dbReference>
<dbReference type="AlphaFoldDB" id="A0A239A8F5"/>
<dbReference type="GO" id="GO:0008237">
    <property type="term" value="F:metallopeptidase activity"/>
    <property type="evidence" value="ECO:0007669"/>
    <property type="project" value="InterPro"/>
</dbReference>
<dbReference type="Pfam" id="PF06167">
    <property type="entry name" value="Peptidase_M90"/>
    <property type="match status" value="1"/>
</dbReference>
<dbReference type="Proteomes" id="UP000198379">
    <property type="component" value="Unassembled WGS sequence"/>
</dbReference>
<proteinExistence type="predicted"/>
<dbReference type="CDD" id="cd20169">
    <property type="entry name" value="Peptidase_M90_mtfA"/>
    <property type="match status" value="1"/>
</dbReference>
<dbReference type="InterPro" id="IPR042252">
    <property type="entry name" value="MtfA_N"/>
</dbReference>
<gene>
    <name evidence="1" type="ORF">SAMN06265376_104210</name>
</gene>
<keyword evidence="2" id="KW-1185">Reference proteome</keyword>
<dbReference type="PANTHER" id="PTHR30164:SF2">
    <property type="entry name" value="PROTEIN MTFA"/>
    <property type="match status" value="1"/>
</dbReference>
<accession>A0A239A8F5</accession>
<evidence type="ECO:0000313" key="1">
    <source>
        <dbReference type="EMBL" id="SNR91601.1"/>
    </source>
</evidence>
<reference evidence="1 2" key="1">
    <citation type="submission" date="2017-06" db="EMBL/GenBank/DDBJ databases">
        <authorList>
            <person name="Kim H.J."/>
            <person name="Triplett B.A."/>
        </authorList>
    </citation>
    <scope>NUCLEOTIDE SEQUENCE [LARGE SCALE GENOMIC DNA]</scope>
    <source>
        <strain evidence="1 2">DSM 25597</strain>
    </source>
</reference>
<evidence type="ECO:0008006" key="3">
    <source>
        <dbReference type="Google" id="ProtNLM"/>
    </source>
</evidence>
<dbReference type="OrthoDB" id="9786424at2"/>
<dbReference type="EMBL" id="FZNY01000004">
    <property type="protein sequence ID" value="SNR91601.1"/>
    <property type="molecule type" value="Genomic_DNA"/>
</dbReference>
<protein>
    <recommendedName>
        <fullName evidence="3">Peptidase</fullName>
    </recommendedName>
</protein>
<dbReference type="InterPro" id="IPR024079">
    <property type="entry name" value="MetalloPept_cat_dom_sf"/>
</dbReference>
<sequence>MAYIIPIVVFVFVLLLLSRKRTKKQAKPFPGHWHEILLKRVLFYRKLTKEQQLVFQKRTMLFLNEIYIEAVGFELEELDTILVAASAVIPVFGFKEWHYNNLSTVLIYPDYFDKNLSFDADVKDRKIAGLVGTGRFKNQMILSRKALHHGFTNATDKGNTAIHEFIHLLDNTDGVTDGIPERLLEHQYIAPWLALMHKEMEAIHNDASDIRSYGGTSQIEFFAVASEYFFERPDLFKRKHPELYEMLSRCFTPSGTRKL</sequence>
<dbReference type="Gene3D" id="1.10.472.150">
    <property type="entry name" value="Glucose-regulated metallo-peptidase M90, N-terminal domain"/>
    <property type="match status" value="1"/>
</dbReference>
<dbReference type="SUPFAM" id="SSF55486">
    <property type="entry name" value="Metalloproteases ('zincins'), catalytic domain"/>
    <property type="match status" value="1"/>
</dbReference>